<dbReference type="InterPro" id="IPR036390">
    <property type="entry name" value="WH_DNA-bd_sf"/>
</dbReference>
<dbReference type="GO" id="GO:0006357">
    <property type="term" value="P:regulation of transcription by RNA polymerase II"/>
    <property type="evidence" value="ECO:0007669"/>
    <property type="project" value="TreeGrafter"/>
</dbReference>
<dbReference type="AlphaFoldDB" id="A0A8J6D7T9"/>
<dbReference type="PANTHER" id="PTHR10015:SF456">
    <property type="entry name" value="E2F_DP FAMILY WINGED-HELIX DNA-BINDING DOMAIN-CONTAINING PROTEIN-RELATED"/>
    <property type="match status" value="1"/>
</dbReference>
<evidence type="ECO:0000256" key="4">
    <source>
        <dbReference type="ARBA" id="ARBA00023242"/>
    </source>
</evidence>
<dbReference type="OrthoDB" id="60033at2759"/>
<organism evidence="8 9">
    <name type="scientific">Gossypium anomalum</name>
    <dbReference type="NCBI Taxonomy" id="47600"/>
    <lineage>
        <taxon>Eukaryota</taxon>
        <taxon>Viridiplantae</taxon>
        <taxon>Streptophyta</taxon>
        <taxon>Embryophyta</taxon>
        <taxon>Tracheophyta</taxon>
        <taxon>Spermatophyta</taxon>
        <taxon>Magnoliopsida</taxon>
        <taxon>eudicotyledons</taxon>
        <taxon>Gunneridae</taxon>
        <taxon>Pentapetalae</taxon>
        <taxon>rosids</taxon>
        <taxon>malvids</taxon>
        <taxon>Malvales</taxon>
        <taxon>Malvaceae</taxon>
        <taxon>Malvoideae</taxon>
        <taxon>Gossypium</taxon>
    </lineage>
</organism>
<evidence type="ECO:0000259" key="7">
    <source>
        <dbReference type="SMART" id="SM00415"/>
    </source>
</evidence>
<keyword evidence="2" id="KW-0346">Stress response</keyword>
<evidence type="ECO:0000256" key="3">
    <source>
        <dbReference type="ARBA" id="ARBA00023125"/>
    </source>
</evidence>
<dbReference type="InterPro" id="IPR036388">
    <property type="entry name" value="WH-like_DNA-bd_sf"/>
</dbReference>
<comment type="subcellular location">
    <subcellularLocation>
        <location evidence="1">Nucleus</location>
    </subcellularLocation>
</comment>
<evidence type="ECO:0000256" key="5">
    <source>
        <dbReference type="RuleBase" id="RU004020"/>
    </source>
</evidence>
<feature type="domain" description="HSF-type DNA-binding" evidence="7">
    <location>
        <begin position="10"/>
        <end position="123"/>
    </location>
</feature>
<name>A0A8J6D7T9_9ROSI</name>
<sequence>MEGSQGSCNGPPPFLTKTYEMVDDPVTDSLVSWSETGYSFVVWTPQISQEICSLDISSTITSQALSGRTRFCSVFLSEWFHCLIHVGTCYLLGFRKIDPDQWEFANEEFIRGQKHLLKNIYRRKPIHSHSLNRQGSSSVPLTEKEKKEFEQVIKMLSDDKNRLQLQLQGHQKENEEYRCQVRLLSERFRNLEDRQRRVMVSLARIIDKPHVLSQFHAKKRKLLNCNDFNDECNIQDLHSLASLNANMGLDLKQIEELESSIRCWETLFLEIGETIGEEVRDFGTSLRPSPVVVTEIQTSSGDYDMDGELYSPSSHHCSPYSTDINSSPELVAPAYHPIHTPSFHHVVNLNPKPPGIGLTPNMLVHWRPIRPQRTRQKQWRPVIPCQAILSITRNVVMGGVVRDNVGFWIARLIRNIGCCSVTIAEL</sequence>
<evidence type="ECO:0000256" key="1">
    <source>
        <dbReference type="ARBA" id="ARBA00004123"/>
    </source>
</evidence>
<evidence type="ECO:0000313" key="8">
    <source>
        <dbReference type="EMBL" id="KAG8501667.1"/>
    </source>
</evidence>
<proteinExistence type="inferred from homology"/>
<dbReference type="PANTHER" id="PTHR10015">
    <property type="entry name" value="HEAT SHOCK TRANSCRIPTION FACTOR"/>
    <property type="match status" value="1"/>
</dbReference>
<dbReference type="GO" id="GO:0034605">
    <property type="term" value="P:cellular response to heat"/>
    <property type="evidence" value="ECO:0007669"/>
    <property type="project" value="TreeGrafter"/>
</dbReference>
<reference evidence="8 9" key="1">
    <citation type="journal article" date="2021" name="bioRxiv">
        <title>The Gossypium anomalum genome as a resource for cotton improvement and evolutionary analysis of hybrid incompatibility.</title>
        <authorList>
            <person name="Grover C.E."/>
            <person name="Yuan D."/>
            <person name="Arick M.A."/>
            <person name="Miller E.R."/>
            <person name="Hu G."/>
            <person name="Peterson D.G."/>
            <person name="Wendel J.F."/>
            <person name="Udall J.A."/>
        </authorList>
    </citation>
    <scope>NUCLEOTIDE SEQUENCE [LARGE SCALE GENOMIC DNA]</scope>
    <source>
        <strain evidence="8">JFW-Udall</strain>
        <tissue evidence="8">Leaf</tissue>
    </source>
</reference>
<keyword evidence="9" id="KW-1185">Reference proteome</keyword>
<dbReference type="SMART" id="SM00415">
    <property type="entry name" value="HSF"/>
    <property type="match status" value="1"/>
</dbReference>
<dbReference type="Gene3D" id="1.10.10.10">
    <property type="entry name" value="Winged helix-like DNA-binding domain superfamily/Winged helix DNA-binding domain"/>
    <property type="match status" value="1"/>
</dbReference>
<accession>A0A8J6D7T9</accession>
<evidence type="ECO:0000313" key="9">
    <source>
        <dbReference type="Proteomes" id="UP000701853"/>
    </source>
</evidence>
<keyword evidence="6" id="KW-0175">Coiled coil</keyword>
<comment type="similarity">
    <text evidence="5">Belongs to the HSF family.</text>
</comment>
<feature type="coiled-coil region" evidence="6">
    <location>
        <begin position="146"/>
        <end position="194"/>
    </location>
</feature>
<dbReference type="Pfam" id="PF00447">
    <property type="entry name" value="HSF_DNA-bind"/>
    <property type="match status" value="1"/>
</dbReference>
<dbReference type="Proteomes" id="UP000701853">
    <property type="component" value="Chromosome 2"/>
</dbReference>
<dbReference type="GO" id="GO:0003700">
    <property type="term" value="F:DNA-binding transcription factor activity"/>
    <property type="evidence" value="ECO:0007669"/>
    <property type="project" value="InterPro"/>
</dbReference>
<dbReference type="GO" id="GO:0005634">
    <property type="term" value="C:nucleus"/>
    <property type="evidence" value="ECO:0007669"/>
    <property type="project" value="UniProtKB-SubCell"/>
</dbReference>
<protein>
    <recommendedName>
        <fullName evidence="7">HSF-type DNA-binding domain-containing protein</fullName>
    </recommendedName>
</protein>
<evidence type="ECO:0000256" key="6">
    <source>
        <dbReference type="SAM" id="Coils"/>
    </source>
</evidence>
<comment type="caution">
    <text evidence="8">The sequence shown here is derived from an EMBL/GenBank/DDBJ whole genome shotgun (WGS) entry which is preliminary data.</text>
</comment>
<dbReference type="SUPFAM" id="SSF46785">
    <property type="entry name" value="Winged helix' DNA-binding domain"/>
    <property type="match status" value="1"/>
</dbReference>
<keyword evidence="4" id="KW-0539">Nucleus</keyword>
<evidence type="ECO:0000256" key="2">
    <source>
        <dbReference type="ARBA" id="ARBA00023016"/>
    </source>
</evidence>
<dbReference type="GO" id="GO:0000978">
    <property type="term" value="F:RNA polymerase II cis-regulatory region sequence-specific DNA binding"/>
    <property type="evidence" value="ECO:0007669"/>
    <property type="project" value="TreeGrafter"/>
</dbReference>
<dbReference type="InterPro" id="IPR000232">
    <property type="entry name" value="HSF_DNA-bd"/>
</dbReference>
<dbReference type="EMBL" id="JAHUZN010000002">
    <property type="protein sequence ID" value="KAG8501667.1"/>
    <property type="molecule type" value="Genomic_DNA"/>
</dbReference>
<gene>
    <name evidence="8" type="ORF">CXB51_004632</name>
</gene>
<keyword evidence="3" id="KW-0238">DNA-binding</keyword>